<dbReference type="RefSeq" id="XP_014160486.1">
    <property type="nucleotide sequence ID" value="XM_014305011.1"/>
</dbReference>
<name>A0A0L0GCG0_9EUKA</name>
<feature type="signal peptide" evidence="1">
    <location>
        <begin position="1"/>
        <end position="19"/>
    </location>
</feature>
<evidence type="ECO:0000256" key="1">
    <source>
        <dbReference type="SAM" id="SignalP"/>
    </source>
</evidence>
<feature type="chain" id="PRO_5005539266" evidence="1">
    <location>
        <begin position="20"/>
        <end position="238"/>
    </location>
</feature>
<keyword evidence="3" id="KW-1185">Reference proteome</keyword>
<keyword evidence="1" id="KW-0732">Signal</keyword>
<dbReference type="Proteomes" id="UP000054560">
    <property type="component" value="Unassembled WGS sequence"/>
</dbReference>
<reference evidence="2 3" key="1">
    <citation type="submission" date="2011-02" db="EMBL/GenBank/DDBJ databases">
        <title>The Genome Sequence of Sphaeroforma arctica JP610.</title>
        <authorList>
            <consortium name="The Broad Institute Genome Sequencing Platform"/>
            <person name="Russ C."/>
            <person name="Cuomo C."/>
            <person name="Young S.K."/>
            <person name="Zeng Q."/>
            <person name="Gargeya S."/>
            <person name="Alvarado L."/>
            <person name="Berlin A."/>
            <person name="Chapman S.B."/>
            <person name="Chen Z."/>
            <person name="Freedman E."/>
            <person name="Gellesch M."/>
            <person name="Goldberg J."/>
            <person name="Griggs A."/>
            <person name="Gujja S."/>
            <person name="Heilman E."/>
            <person name="Heiman D."/>
            <person name="Howarth C."/>
            <person name="Mehta T."/>
            <person name="Neiman D."/>
            <person name="Pearson M."/>
            <person name="Roberts A."/>
            <person name="Saif S."/>
            <person name="Shea T."/>
            <person name="Shenoy N."/>
            <person name="Sisk P."/>
            <person name="Stolte C."/>
            <person name="Sykes S."/>
            <person name="White J."/>
            <person name="Yandava C."/>
            <person name="Burger G."/>
            <person name="Gray M.W."/>
            <person name="Holland P.W.H."/>
            <person name="King N."/>
            <person name="Lang F.B.F."/>
            <person name="Roger A.J."/>
            <person name="Ruiz-Trillo I."/>
            <person name="Haas B."/>
            <person name="Nusbaum C."/>
            <person name="Birren B."/>
        </authorList>
    </citation>
    <scope>NUCLEOTIDE SEQUENCE [LARGE SCALE GENOMIC DNA]</scope>
    <source>
        <strain evidence="2 3">JP610</strain>
    </source>
</reference>
<gene>
    <name evidence="2" type="ORF">SARC_01265</name>
</gene>
<organism evidence="2 3">
    <name type="scientific">Sphaeroforma arctica JP610</name>
    <dbReference type="NCBI Taxonomy" id="667725"/>
    <lineage>
        <taxon>Eukaryota</taxon>
        <taxon>Ichthyosporea</taxon>
        <taxon>Ichthyophonida</taxon>
        <taxon>Sphaeroforma</taxon>
    </lineage>
</organism>
<dbReference type="GeneID" id="25901769"/>
<protein>
    <submittedName>
        <fullName evidence="2">Uncharacterized protein</fullName>
    </submittedName>
</protein>
<proteinExistence type="predicted"/>
<evidence type="ECO:0000313" key="3">
    <source>
        <dbReference type="Proteomes" id="UP000054560"/>
    </source>
</evidence>
<evidence type="ECO:0000313" key="2">
    <source>
        <dbReference type="EMBL" id="KNC86584.1"/>
    </source>
</evidence>
<dbReference type="EMBL" id="KQ241645">
    <property type="protein sequence ID" value="KNC86584.1"/>
    <property type="molecule type" value="Genomic_DNA"/>
</dbReference>
<sequence>MLLIALVVHLNFQVQLVSPVYLQGFGGDSQTTLNRQVSATLLLNVRAPNGTPTLYETKTIDFFVSDWLPWDCEALLGFDHLQDNLIGISWNQATSPPHFQLELPKVKYPVGFLIPQAPEQLTRMDLPPAYGPQSRMNTISDTWRSSQRYSIRARVSCKPSKISLMKHVKLRPKKGAQPVRQIYRTRDPVLQAVETAKMNQSYLDGKAAEGDKYSQWVSSVKIVQKNSKVTPTCCRVCD</sequence>
<accession>A0A0L0GCG0</accession>
<dbReference type="AlphaFoldDB" id="A0A0L0GCG0"/>